<dbReference type="PANTHER" id="PTHR13696">
    <property type="entry name" value="P-LOOP CONTAINING NUCLEOSIDE TRIPHOSPHATE HYDROLASE"/>
    <property type="match status" value="1"/>
</dbReference>
<reference evidence="2 3" key="1">
    <citation type="submission" date="2020-08" db="EMBL/GenBank/DDBJ databases">
        <title>Genomic Encyclopedia of Type Strains, Phase IV (KMG-IV): sequencing the most valuable type-strain genomes for metagenomic binning, comparative biology and taxonomic classification.</title>
        <authorList>
            <person name="Goeker M."/>
        </authorList>
    </citation>
    <scope>NUCLEOTIDE SEQUENCE [LARGE SCALE GENOMIC DNA]</scope>
    <source>
        <strain evidence="2 3">DSM 102850</strain>
    </source>
</reference>
<dbReference type="Pfam" id="PF13614">
    <property type="entry name" value="AAA_31"/>
    <property type="match status" value="1"/>
</dbReference>
<keyword evidence="3" id="KW-1185">Reference proteome</keyword>
<evidence type="ECO:0000259" key="1">
    <source>
        <dbReference type="Pfam" id="PF13614"/>
    </source>
</evidence>
<proteinExistence type="predicted"/>
<evidence type="ECO:0000313" key="2">
    <source>
        <dbReference type="EMBL" id="MBB4659054.1"/>
    </source>
</evidence>
<dbReference type="AlphaFoldDB" id="A0A840I4C2"/>
<dbReference type="CDD" id="cd02042">
    <property type="entry name" value="ParAB_family"/>
    <property type="match status" value="1"/>
</dbReference>
<dbReference type="PANTHER" id="PTHR13696:SF52">
    <property type="entry name" value="PARA FAMILY PROTEIN CT_582"/>
    <property type="match status" value="1"/>
</dbReference>
<sequence>MSAAPKLDAATEETPAADASLERIRRLVRVADGILSSMRQIADERQRETSGRRYKLTEVSEMLDKSVDAIRRAEAAGLLPQPEFRPSGQRLGYTLAEVNRMRDHFGRRPWRAADDEPVLLAVQNFKGGVGKSTIAVHAAQHLAERGYRVLIVDADSQASTTTLFGFNPDRDIEVEDTLLPYLIGDRADGLGYAARATHWDGLDLIPANLGLYSAEYIISQQVKGNVALLSRMKTGLREVARNYDVVVIDPPPALGMISLSVLQAANAILIPTPPSSIDFASTAAYLSMLEEVVETLVETLRLPVAYSFVSLLATKITPAKGAHEAMREVMGHCFGRDILPTALLDSAEFDTASVEMRTVYEHDGATTKTHKRCRNNLAAVMGDLETQIRRTWPSYRAALRAEGIA</sequence>
<dbReference type="InterPro" id="IPR050678">
    <property type="entry name" value="DNA_Partitioning_ATPase"/>
</dbReference>
<protein>
    <submittedName>
        <fullName evidence="2">Chromosome partitioning protein</fullName>
    </submittedName>
</protein>
<organism evidence="2 3">
    <name type="scientific">Parvularcula dongshanensis</name>
    <dbReference type="NCBI Taxonomy" id="1173995"/>
    <lineage>
        <taxon>Bacteria</taxon>
        <taxon>Pseudomonadati</taxon>
        <taxon>Pseudomonadota</taxon>
        <taxon>Alphaproteobacteria</taxon>
        <taxon>Parvularculales</taxon>
        <taxon>Parvularculaceae</taxon>
        <taxon>Parvularcula</taxon>
    </lineage>
</organism>
<dbReference type="SUPFAM" id="SSF52540">
    <property type="entry name" value="P-loop containing nucleoside triphosphate hydrolases"/>
    <property type="match status" value="1"/>
</dbReference>
<feature type="domain" description="AAA" evidence="1">
    <location>
        <begin position="120"/>
        <end position="300"/>
    </location>
</feature>
<name>A0A840I4C2_9PROT</name>
<dbReference type="RefSeq" id="WP_183817226.1">
    <property type="nucleotide sequence ID" value="NZ_JACHOB010000002.1"/>
</dbReference>
<evidence type="ECO:0000313" key="3">
    <source>
        <dbReference type="Proteomes" id="UP000563524"/>
    </source>
</evidence>
<comment type="caution">
    <text evidence="2">The sequence shown here is derived from an EMBL/GenBank/DDBJ whole genome shotgun (WGS) entry which is preliminary data.</text>
</comment>
<gene>
    <name evidence="2" type="ORF">GGQ59_001568</name>
</gene>
<dbReference type="InterPro" id="IPR025669">
    <property type="entry name" value="AAA_dom"/>
</dbReference>
<dbReference type="InterPro" id="IPR027417">
    <property type="entry name" value="P-loop_NTPase"/>
</dbReference>
<dbReference type="EMBL" id="JACHOB010000002">
    <property type="protein sequence ID" value="MBB4659054.1"/>
    <property type="molecule type" value="Genomic_DNA"/>
</dbReference>
<accession>A0A840I4C2</accession>
<dbReference type="Proteomes" id="UP000563524">
    <property type="component" value="Unassembled WGS sequence"/>
</dbReference>
<dbReference type="Gene3D" id="3.40.50.300">
    <property type="entry name" value="P-loop containing nucleotide triphosphate hydrolases"/>
    <property type="match status" value="1"/>
</dbReference>